<gene>
    <name evidence="2" type="ORF">HD556DRAFT_1440266</name>
</gene>
<dbReference type="SUPFAM" id="SSF103473">
    <property type="entry name" value="MFS general substrate transporter"/>
    <property type="match status" value="1"/>
</dbReference>
<dbReference type="RefSeq" id="XP_041163247.1">
    <property type="nucleotide sequence ID" value="XM_041306088.1"/>
</dbReference>
<dbReference type="InterPro" id="IPR036259">
    <property type="entry name" value="MFS_trans_sf"/>
</dbReference>
<dbReference type="EMBL" id="JABBWE010000013">
    <property type="protein sequence ID" value="KAG1798561.1"/>
    <property type="molecule type" value="Genomic_DNA"/>
</dbReference>
<keyword evidence="1" id="KW-0472">Membrane</keyword>
<evidence type="ECO:0000256" key="1">
    <source>
        <dbReference type="SAM" id="Phobius"/>
    </source>
</evidence>
<accession>A0A9P7J1G9</accession>
<feature type="transmembrane region" description="Helical" evidence="1">
    <location>
        <begin position="84"/>
        <end position="105"/>
    </location>
</feature>
<evidence type="ECO:0000313" key="3">
    <source>
        <dbReference type="Proteomes" id="UP000719766"/>
    </source>
</evidence>
<reference evidence="2" key="1">
    <citation type="journal article" date="2020" name="New Phytol.">
        <title>Comparative genomics reveals dynamic genome evolution in host specialist ectomycorrhizal fungi.</title>
        <authorList>
            <person name="Lofgren L.A."/>
            <person name="Nguyen N.H."/>
            <person name="Vilgalys R."/>
            <person name="Ruytinx J."/>
            <person name="Liao H.L."/>
            <person name="Branco S."/>
            <person name="Kuo A."/>
            <person name="LaButti K."/>
            <person name="Lipzen A."/>
            <person name="Andreopoulos W."/>
            <person name="Pangilinan J."/>
            <person name="Riley R."/>
            <person name="Hundley H."/>
            <person name="Na H."/>
            <person name="Barry K."/>
            <person name="Grigoriev I.V."/>
            <person name="Stajich J.E."/>
            <person name="Kennedy P.G."/>
        </authorList>
    </citation>
    <scope>NUCLEOTIDE SEQUENCE</scope>
    <source>
        <strain evidence="2">S12</strain>
    </source>
</reference>
<comment type="caution">
    <text evidence="2">The sequence shown here is derived from an EMBL/GenBank/DDBJ whole genome shotgun (WGS) entry which is preliminary data.</text>
</comment>
<proteinExistence type="predicted"/>
<feature type="transmembrane region" description="Helical" evidence="1">
    <location>
        <begin position="14"/>
        <end position="40"/>
    </location>
</feature>
<evidence type="ECO:0000313" key="2">
    <source>
        <dbReference type="EMBL" id="KAG1798561.1"/>
    </source>
</evidence>
<protein>
    <recommendedName>
        <fullName evidence="4">Major facilitator superfamily (MFS) profile domain-containing protein</fullName>
    </recommendedName>
</protein>
<sequence length="117" mass="12232">MSWIVRARGEVDHAITFALLCLTGIRVAWSIAYGAIFMVITASAPTSNVLGAINGLGQTSASVARAIGPALATSLFAVSKEHNLLGGNAVFVVLIVLAGGLRWLASQLPDEVQDRDE</sequence>
<dbReference type="AlphaFoldDB" id="A0A9P7J1G9"/>
<dbReference type="OrthoDB" id="419616at2759"/>
<organism evidence="2 3">
    <name type="scientific">Suillus plorans</name>
    <dbReference type="NCBI Taxonomy" id="116603"/>
    <lineage>
        <taxon>Eukaryota</taxon>
        <taxon>Fungi</taxon>
        <taxon>Dikarya</taxon>
        <taxon>Basidiomycota</taxon>
        <taxon>Agaricomycotina</taxon>
        <taxon>Agaricomycetes</taxon>
        <taxon>Agaricomycetidae</taxon>
        <taxon>Boletales</taxon>
        <taxon>Suillineae</taxon>
        <taxon>Suillaceae</taxon>
        <taxon>Suillus</taxon>
    </lineage>
</organism>
<dbReference type="Proteomes" id="UP000719766">
    <property type="component" value="Unassembled WGS sequence"/>
</dbReference>
<keyword evidence="3" id="KW-1185">Reference proteome</keyword>
<dbReference type="Gene3D" id="1.20.1250.20">
    <property type="entry name" value="MFS general substrate transporter like domains"/>
    <property type="match status" value="1"/>
</dbReference>
<keyword evidence="1" id="KW-1133">Transmembrane helix</keyword>
<evidence type="ECO:0008006" key="4">
    <source>
        <dbReference type="Google" id="ProtNLM"/>
    </source>
</evidence>
<dbReference type="GeneID" id="64599852"/>
<name>A0A9P7J1G9_9AGAM</name>
<keyword evidence="1" id="KW-0812">Transmembrane</keyword>